<proteinExistence type="predicted"/>
<dbReference type="EMBL" id="JAKKPZ010000982">
    <property type="protein sequence ID" value="KAI1691181.1"/>
    <property type="molecule type" value="Genomic_DNA"/>
</dbReference>
<dbReference type="Proteomes" id="UP001201812">
    <property type="component" value="Unassembled WGS sequence"/>
</dbReference>
<protein>
    <submittedName>
        <fullName evidence="2">Uncharacterized protein</fullName>
    </submittedName>
</protein>
<name>A0AAD4MEW7_9BILA</name>
<evidence type="ECO:0000313" key="2">
    <source>
        <dbReference type="EMBL" id="KAI1691181.1"/>
    </source>
</evidence>
<reference evidence="2" key="1">
    <citation type="submission" date="2022-01" db="EMBL/GenBank/DDBJ databases">
        <title>Genome Sequence Resource for Two Populations of Ditylenchus destructor, the Migratory Endoparasitic Phytonematode.</title>
        <authorList>
            <person name="Zhang H."/>
            <person name="Lin R."/>
            <person name="Xie B."/>
        </authorList>
    </citation>
    <scope>NUCLEOTIDE SEQUENCE</scope>
    <source>
        <strain evidence="2">BazhouSP</strain>
    </source>
</reference>
<evidence type="ECO:0000313" key="3">
    <source>
        <dbReference type="Proteomes" id="UP001201812"/>
    </source>
</evidence>
<comment type="caution">
    <text evidence="2">The sequence shown here is derived from an EMBL/GenBank/DDBJ whole genome shotgun (WGS) entry which is preliminary data.</text>
</comment>
<dbReference type="AlphaFoldDB" id="A0AAD4MEW7"/>
<feature type="compositionally biased region" description="Low complexity" evidence="1">
    <location>
        <begin position="1"/>
        <end position="19"/>
    </location>
</feature>
<accession>A0AAD4MEW7</accession>
<feature type="region of interest" description="Disordered" evidence="1">
    <location>
        <begin position="1"/>
        <end position="28"/>
    </location>
</feature>
<feature type="region of interest" description="Disordered" evidence="1">
    <location>
        <begin position="52"/>
        <end position="84"/>
    </location>
</feature>
<evidence type="ECO:0000256" key="1">
    <source>
        <dbReference type="SAM" id="MobiDB-lite"/>
    </source>
</evidence>
<keyword evidence="3" id="KW-1185">Reference proteome</keyword>
<organism evidence="2 3">
    <name type="scientific">Ditylenchus destructor</name>
    <dbReference type="NCBI Taxonomy" id="166010"/>
    <lineage>
        <taxon>Eukaryota</taxon>
        <taxon>Metazoa</taxon>
        <taxon>Ecdysozoa</taxon>
        <taxon>Nematoda</taxon>
        <taxon>Chromadorea</taxon>
        <taxon>Rhabditida</taxon>
        <taxon>Tylenchina</taxon>
        <taxon>Tylenchomorpha</taxon>
        <taxon>Sphaerularioidea</taxon>
        <taxon>Anguinidae</taxon>
        <taxon>Anguininae</taxon>
        <taxon>Ditylenchus</taxon>
    </lineage>
</organism>
<feature type="compositionally biased region" description="Basic residues" evidence="1">
    <location>
        <begin position="63"/>
        <end position="76"/>
    </location>
</feature>
<sequence>MAPASAQDAPPSAPSATDSAAEEGKIWSPARVRRTPSIEFKRNADVVVDGLVSDEIGGDPGQQRRRHARADRRRLGRSLQGQCQ</sequence>
<gene>
    <name evidence="2" type="ORF">DdX_22037</name>
</gene>